<evidence type="ECO:0000256" key="5">
    <source>
        <dbReference type="ARBA" id="ARBA00022989"/>
    </source>
</evidence>
<keyword evidence="7" id="KW-0472">Membrane</keyword>
<dbReference type="GO" id="GO:0006641">
    <property type="term" value="P:triglyceride metabolic process"/>
    <property type="evidence" value="ECO:0007669"/>
    <property type="project" value="UniProtKB-ARBA"/>
</dbReference>
<feature type="region of interest" description="Disordered" evidence="10">
    <location>
        <begin position="545"/>
        <end position="635"/>
    </location>
</feature>
<dbReference type="PROSITE" id="PS51635">
    <property type="entry name" value="PNPLA"/>
    <property type="match status" value="1"/>
</dbReference>
<feature type="active site" description="Proton acceptor" evidence="8">
    <location>
        <position position="389"/>
    </location>
</feature>
<keyword evidence="2" id="KW-0812">Transmembrane</keyword>
<dbReference type="PANTHER" id="PTHR14226">
    <property type="entry name" value="NEUROPATHY TARGET ESTERASE/SWISS CHEESE D.MELANOGASTER"/>
    <property type="match status" value="1"/>
</dbReference>
<evidence type="ECO:0000256" key="1">
    <source>
        <dbReference type="ARBA" id="ARBA00002682"/>
    </source>
</evidence>
<comment type="function">
    <text evidence="1">Probable lipid hydrolase.</text>
</comment>
<dbReference type="GO" id="GO:0016020">
    <property type="term" value="C:membrane"/>
    <property type="evidence" value="ECO:0007669"/>
    <property type="project" value="UniProtKB-SubCell"/>
</dbReference>
<keyword evidence="13" id="KW-1185">Reference proteome</keyword>
<comment type="similarity">
    <text evidence="9">Belongs to the PLPL family.</text>
</comment>
<dbReference type="GeneID" id="83203085"/>
<feature type="active site" description="Nucleophile" evidence="8">
    <location>
        <position position="238"/>
    </location>
</feature>
<reference evidence="12" key="2">
    <citation type="journal article" date="2023" name="IMA Fungus">
        <title>Comparative genomic study of the Penicillium genus elucidates a diverse pangenome and 15 lateral gene transfer events.</title>
        <authorList>
            <person name="Petersen C."/>
            <person name="Sorensen T."/>
            <person name="Nielsen M.R."/>
            <person name="Sondergaard T.E."/>
            <person name="Sorensen J.L."/>
            <person name="Fitzpatrick D.A."/>
            <person name="Frisvad J.C."/>
            <person name="Nielsen K.L."/>
        </authorList>
    </citation>
    <scope>NUCLEOTIDE SEQUENCE</scope>
    <source>
        <strain evidence="12">IBT 19713</strain>
    </source>
</reference>
<dbReference type="InterPro" id="IPR021771">
    <property type="entry name" value="Triacylglycerol_lipase_N"/>
</dbReference>
<evidence type="ECO:0000256" key="10">
    <source>
        <dbReference type="SAM" id="MobiDB-lite"/>
    </source>
</evidence>
<accession>A0A9W9TJP0</accession>
<dbReference type="CDD" id="cd07230">
    <property type="entry name" value="Pat_TGL4-5_like"/>
    <property type="match status" value="1"/>
</dbReference>
<feature type="compositionally biased region" description="Polar residues" evidence="10">
    <location>
        <begin position="714"/>
        <end position="742"/>
    </location>
</feature>
<evidence type="ECO:0000313" key="13">
    <source>
        <dbReference type="Proteomes" id="UP001150941"/>
    </source>
</evidence>
<organism evidence="12 13">
    <name type="scientific">Penicillium chermesinum</name>
    <dbReference type="NCBI Taxonomy" id="63820"/>
    <lineage>
        <taxon>Eukaryota</taxon>
        <taxon>Fungi</taxon>
        <taxon>Dikarya</taxon>
        <taxon>Ascomycota</taxon>
        <taxon>Pezizomycotina</taxon>
        <taxon>Eurotiomycetes</taxon>
        <taxon>Eurotiomycetidae</taxon>
        <taxon>Eurotiales</taxon>
        <taxon>Aspergillaceae</taxon>
        <taxon>Penicillium</taxon>
    </lineage>
</organism>
<dbReference type="GO" id="GO:0016042">
    <property type="term" value="P:lipid catabolic process"/>
    <property type="evidence" value="ECO:0007669"/>
    <property type="project" value="UniProtKB-UniRule"/>
</dbReference>
<dbReference type="Proteomes" id="UP001150941">
    <property type="component" value="Unassembled WGS sequence"/>
</dbReference>
<evidence type="ECO:0000256" key="3">
    <source>
        <dbReference type="ARBA" id="ARBA00022801"/>
    </source>
</evidence>
<dbReference type="InterPro" id="IPR002641">
    <property type="entry name" value="PNPLA_dom"/>
</dbReference>
<sequence>MSVLGDSAIAHPNCYPKKDSTLIPLPPRKSLRKAISIPAVSTLVKESFTWAGETLNTYRDGLTPEQRRQRAQIEDRKQVLYLQIKNAVSYEEWSSCASELDVLEENDLWKEAFECTEYHPRLVQERLAQLEEARISCDVSRMLFLVRTALSRDLGKMSNASLYRHSHIGTKTLVDKYITTALDTITTLVDLSTASSSASIWPECIALFRGATFGMNHIGVLKALYEANLIPRIISGASAGSIVCAVFCTRKDDELPALLDTYAHGKFDVFNEAGREENIFQKTARFLKYGSFLDISHLANTMRSWLGDITFQEAYNRTRRILNICVSSAGMYELPRLLNYISAPNVLIWSAVAVSCSVPLVFQPFTLMAKDPLTGEAQPWNDFHKQYIDGSVDGDLPMTRLSEMFNVNHFIVSQGGPSLVPRWMNTVTHLAKDEVLYRMNVLSELGIFSTSMTKLASIMNQKYSGDINIYPELISSNFPRILENPTTEFMLEACLSGERATWPRLSRIRNHCAIELALDGAIQQMRARVAFSPAQVEQRIYNSLAQSSESAESNASRGRIRNRRRGSYSQELERRRSKGTATASMEQGLRKARSSVSLENHPSSIAHDLTSLPTRSRAHRRSSAPFGDGAFEIECGSDEDNGIEFSFTSRPRLPKKSSLWDTSFYSETLGHNSRSPAGSRPSSFSGKSQRSGSGHRGSPKQAHAPSPHEVTMALSPSSRHYLNMTPSVQPSSPDSFTRTSCN</sequence>
<dbReference type="EMBL" id="JAPQKS010000005">
    <property type="protein sequence ID" value="KAJ5225261.1"/>
    <property type="molecule type" value="Genomic_DNA"/>
</dbReference>
<evidence type="ECO:0000256" key="8">
    <source>
        <dbReference type="PROSITE-ProRule" id="PRU01161"/>
    </source>
</evidence>
<dbReference type="InterPro" id="IPR050301">
    <property type="entry name" value="NTE"/>
</dbReference>
<feature type="region of interest" description="Disordered" evidence="10">
    <location>
        <begin position="667"/>
        <end position="742"/>
    </location>
</feature>
<dbReference type="GO" id="GO:0004806">
    <property type="term" value="F:triacylglycerol lipase activity"/>
    <property type="evidence" value="ECO:0007669"/>
    <property type="project" value="InterPro"/>
</dbReference>
<feature type="compositionally biased region" description="Low complexity" evidence="10">
    <location>
        <begin position="545"/>
        <end position="557"/>
    </location>
</feature>
<evidence type="ECO:0000313" key="12">
    <source>
        <dbReference type="EMBL" id="KAJ5225261.1"/>
    </source>
</evidence>
<dbReference type="InterPro" id="IPR016035">
    <property type="entry name" value="Acyl_Trfase/lysoPLipase"/>
</dbReference>
<reference evidence="12" key="1">
    <citation type="submission" date="2022-11" db="EMBL/GenBank/DDBJ databases">
        <authorList>
            <person name="Petersen C."/>
        </authorList>
    </citation>
    <scope>NUCLEOTIDE SEQUENCE</scope>
    <source>
        <strain evidence="12">IBT 19713</strain>
    </source>
</reference>
<evidence type="ECO:0000256" key="4">
    <source>
        <dbReference type="ARBA" id="ARBA00022963"/>
    </source>
</evidence>
<protein>
    <recommendedName>
        <fullName evidence="9">Patatin-like phospholipase domain-containing protein</fullName>
        <ecNumber evidence="9">3.1.1.-</ecNumber>
    </recommendedName>
</protein>
<keyword evidence="6 8" id="KW-0443">Lipid metabolism</keyword>
<evidence type="ECO:0000259" key="11">
    <source>
        <dbReference type="PROSITE" id="PS51635"/>
    </source>
</evidence>
<evidence type="ECO:0000256" key="2">
    <source>
        <dbReference type="ARBA" id="ARBA00022692"/>
    </source>
</evidence>
<comment type="subcellular location">
    <subcellularLocation>
        <location evidence="9">Membrane</location>
        <topology evidence="9">Single-pass membrane protein</topology>
    </subcellularLocation>
</comment>
<proteinExistence type="inferred from homology"/>
<comment type="caution">
    <text evidence="8">Lacks conserved residue(s) required for the propagation of feature annotation.</text>
</comment>
<evidence type="ECO:0000256" key="7">
    <source>
        <dbReference type="ARBA" id="ARBA00023136"/>
    </source>
</evidence>
<feature type="compositionally biased region" description="Polar residues" evidence="10">
    <location>
        <begin position="667"/>
        <end position="676"/>
    </location>
</feature>
<keyword evidence="4 8" id="KW-0442">Lipid degradation</keyword>
<dbReference type="EC" id="3.1.1.-" evidence="9"/>
<dbReference type="Pfam" id="PF11815">
    <property type="entry name" value="DUF3336"/>
    <property type="match status" value="1"/>
</dbReference>
<dbReference type="OrthoDB" id="10049244at2759"/>
<comment type="function">
    <text evidence="9">Lipid hydrolase.</text>
</comment>
<dbReference type="SUPFAM" id="SSF52151">
    <property type="entry name" value="FabD/lysophospholipase-like"/>
    <property type="match status" value="1"/>
</dbReference>
<dbReference type="AlphaFoldDB" id="A0A9W9TJP0"/>
<keyword evidence="5" id="KW-1133">Transmembrane helix</keyword>
<comment type="caution">
    <text evidence="12">The sequence shown here is derived from an EMBL/GenBank/DDBJ whole genome shotgun (WGS) entry which is preliminary data.</text>
</comment>
<dbReference type="RefSeq" id="XP_058328672.1">
    <property type="nucleotide sequence ID" value="XM_058475782.1"/>
</dbReference>
<name>A0A9W9TJP0_9EURO</name>
<feature type="compositionally biased region" description="Polar residues" evidence="10">
    <location>
        <begin position="594"/>
        <end position="603"/>
    </location>
</feature>
<dbReference type="Pfam" id="PF01734">
    <property type="entry name" value="Patatin"/>
    <property type="match status" value="1"/>
</dbReference>
<feature type="short sequence motif" description="GXSXG" evidence="8">
    <location>
        <begin position="236"/>
        <end position="240"/>
    </location>
</feature>
<dbReference type="PANTHER" id="PTHR14226:SF10">
    <property type="entry name" value="TRIACYLGLYCEROL LIPASE 4-RELATED"/>
    <property type="match status" value="1"/>
</dbReference>
<evidence type="ECO:0000256" key="9">
    <source>
        <dbReference type="RuleBase" id="RU362055"/>
    </source>
</evidence>
<keyword evidence="3 8" id="KW-0378">Hydrolase</keyword>
<dbReference type="Gene3D" id="3.40.1090.10">
    <property type="entry name" value="Cytosolic phospholipase A2 catalytic domain"/>
    <property type="match status" value="2"/>
</dbReference>
<evidence type="ECO:0000256" key="6">
    <source>
        <dbReference type="ARBA" id="ARBA00023098"/>
    </source>
</evidence>
<feature type="compositionally biased region" description="Low complexity" evidence="10">
    <location>
        <begin position="678"/>
        <end position="692"/>
    </location>
</feature>
<gene>
    <name evidence="12" type="ORF">N7468_006486</name>
</gene>
<feature type="domain" description="PNPLA" evidence="11">
    <location>
        <begin position="205"/>
        <end position="402"/>
    </location>
</feature>